<proteinExistence type="predicted"/>
<dbReference type="GO" id="GO:0016787">
    <property type="term" value="F:hydrolase activity"/>
    <property type="evidence" value="ECO:0007669"/>
    <property type="project" value="UniProtKB-KW"/>
</dbReference>
<evidence type="ECO:0000259" key="2">
    <source>
        <dbReference type="Pfam" id="PF07859"/>
    </source>
</evidence>
<evidence type="ECO:0000313" key="3">
    <source>
        <dbReference type="EMBL" id="ETS75624.1"/>
    </source>
</evidence>
<dbReference type="OrthoDB" id="19653at2759"/>
<sequence length="316" mass="35235">MESWMWPQDFSLFQYLRFKAWFGFFRLLTVILDPFKMQTEARLIPHEVRREQVQIPSRDPGRSILGHMYYPPSYSTSSPAPVVINWHGSAFTIPAHGHDALFCARLARDAGVVVLDADYRKAPDHPFPAAPHDAEDALRWVAAQGGLDSQRIIVAGFSAGGNLALSMASAVRKKLSPLVHIPLVLSMYPMTDISFPSTDRTVPKPIKPLLPFFLDIICNCYCPNDSDKRNPLASPGLADAADFPALTAIMTAEGDTLRPEAELLLRKLEKNGRPVFSYMMKDAAHGFDKSAKKGTVQWAQREEMIELSVKLVKEAI</sequence>
<dbReference type="SUPFAM" id="SSF53474">
    <property type="entry name" value="alpha/beta-Hydrolases"/>
    <property type="match status" value="1"/>
</dbReference>
<protein>
    <recommendedName>
        <fullName evidence="2">Alpha/beta hydrolase fold-3 domain-containing protein</fullName>
    </recommendedName>
</protein>
<evidence type="ECO:0000256" key="1">
    <source>
        <dbReference type="ARBA" id="ARBA00022801"/>
    </source>
</evidence>
<reference evidence="4" key="1">
    <citation type="journal article" date="2015" name="BMC Genomics">
        <title>Genomic and transcriptomic analysis of the endophytic fungus Pestalotiopsis fici reveals its lifestyle and high potential for synthesis of natural products.</title>
        <authorList>
            <person name="Wang X."/>
            <person name="Zhang X."/>
            <person name="Liu L."/>
            <person name="Xiang M."/>
            <person name="Wang W."/>
            <person name="Sun X."/>
            <person name="Che Y."/>
            <person name="Guo L."/>
            <person name="Liu G."/>
            <person name="Guo L."/>
            <person name="Wang C."/>
            <person name="Yin W.B."/>
            <person name="Stadler M."/>
            <person name="Zhang X."/>
            <person name="Liu X."/>
        </authorList>
    </citation>
    <scope>NUCLEOTIDE SEQUENCE [LARGE SCALE GENOMIC DNA]</scope>
    <source>
        <strain evidence="4">W106-1 / CGMCC3.15140</strain>
    </source>
</reference>
<keyword evidence="4" id="KW-1185">Reference proteome</keyword>
<dbReference type="KEGG" id="pfy:PFICI_12568"/>
<organism evidence="3 4">
    <name type="scientific">Pestalotiopsis fici (strain W106-1 / CGMCC3.15140)</name>
    <dbReference type="NCBI Taxonomy" id="1229662"/>
    <lineage>
        <taxon>Eukaryota</taxon>
        <taxon>Fungi</taxon>
        <taxon>Dikarya</taxon>
        <taxon>Ascomycota</taxon>
        <taxon>Pezizomycotina</taxon>
        <taxon>Sordariomycetes</taxon>
        <taxon>Xylariomycetidae</taxon>
        <taxon>Amphisphaeriales</taxon>
        <taxon>Sporocadaceae</taxon>
        <taxon>Pestalotiopsis</taxon>
    </lineage>
</organism>
<dbReference type="OMA" id="SERMERC"/>
<dbReference type="eggNOG" id="KOG1515">
    <property type="taxonomic scope" value="Eukaryota"/>
</dbReference>
<dbReference type="InterPro" id="IPR029058">
    <property type="entry name" value="AB_hydrolase_fold"/>
</dbReference>
<dbReference type="RefSeq" id="XP_007839340.1">
    <property type="nucleotide sequence ID" value="XM_007841149.1"/>
</dbReference>
<dbReference type="GeneID" id="19277581"/>
<dbReference type="Pfam" id="PF07859">
    <property type="entry name" value="Abhydrolase_3"/>
    <property type="match status" value="1"/>
</dbReference>
<dbReference type="PANTHER" id="PTHR48081:SF8">
    <property type="entry name" value="ALPHA_BETA HYDROLASE FOLD-3 DOMAIN-CONTAINING PROTEIN-RELATED"/>
    <property type="match status" value="1"/>
</dbReference>
<accession>W3WP91</accession>
<dbReference type="HOGENOM" id="CLU_012494_6_0_1"/>
<keyword evidence="1" id="KW-0378">Hydrolase</keyword>
<dbReference type="Proteomes" id="UP000030651">
    <property type="component" value="Unassembled WGS sequence"/>
</dbReference>
<dbReference type="Gene3D" id="3.40.50.1820">
    <property type="entry name" value="alpha/beta hydrolase"/>
    <property type="match status" value="1"/>
</dbReference>
<feature type="domain" description="Alpha/beta hydrolase fold-3" evidence="2">
    <location>
        <begin position="83"/>
        <end position="287"/>
    </location>
</feature>
<dbReference type="InterPro" id="IPR013094">
    <property type="entry name" value="AB_hydrolase_3"/>
</dbReference>
<dbReference type="EMBL" id="KI912118">
    <property type="protein sequence ID" value="ETS75624.1"/>
    <property type="molecule type" value="Genomic_DNA"/>
</dbReference>
<evidence type="ECO:0000313" key="4">
    <source>
        <dbReference type="Proteomes" id="UP000030651"/>
    </source>
</evidence>
<dbReference type="PANTHER" id="PTHR48081">
    <property type="entry name" value="AB HYDROLASE SUPERFAMILY PROTEIN C4A8.06C"/>
    <property type="match status" value="1"/>
</dbReference>
<dbReference type="AlphaFoldDB" id="W3WP91"/>
<gene>
    <name evidence="3" type="ORF">PFICI_12568</name>
</gene>
<dbReference type="InParanoid" id="W3WP91"/>
<dbReference type="InterPro" id="IPR050300">
    <property type="entry name" value="GDXG_lipolytic_enzyme"/>
</dbReference>
<name>W3WP91_PESFW</name>